<proteinExistence type="predicted"/>
<dbReference type="Proteomes" id="UP001597018">
    <property type="component" value="Unassembled WGS sequence"/>
</dbReference>
<keyword evidence="4" id="KW-1185">Reference proteome</keyword>
<name>A0ABW3FK27_9PSEU</name>
<organism evidence="3 4">
    <name type="scientific">Saccharopolyspora rosea</name>
    <dbReference type="NCBI Taxonomy" id="524884"/>
    <lineage>
        <taxon>Bacteria</taxon>
        <taxon>Bacillati</taxon>
        <taxon>Actinomycetota</taxon>
        <taxon>Actinomycetes</taxon>
        <taxon>Pseudonocardiales</taxon>
        <taxon>Pseudonocardiaceae</taxon>
        <taxon>Saccharopolyspora</taxon>
    </lineage>
</organism>
<dbReference type="RefSeq" id="WP_345601437.1">
    <property type="nucleotide sequence ID" value="NZ_BAABLT010000033.1"/>
</dbReference>
<protein>
    <submittedName>
        <fullName evidence="3">Uncharacterized protein</fullName>
    </submittedName>
</protein>
<gene>
    <name evidence="3" type="ORF">ACFQ16_03675</name>
</gene>
<feature type="region of interest" description="Disordered" evidence="1">
    <location>
        <begin position="83"/>
        <end position="139"/>
    </location>
</feature>
<feature type="compositionally biased region" description="Polar residues" evidence="1">
    <location>
        <begin position="268"/>
        <end position="283"/>
    </location>
</feature>
<feature type="region of interest" description="Disordered" evidence="1">
    <location>
        <begin position="164"/>
        <end position="185"/>
    </location>
</feature>
<keyword evidence="2" id="KW-0472">Membrane</keyword>
<evidence type="ECO:0000313" key="3">
    <source>
        <dbReference type="EMBL" id="MFD0918834.1"/>
    </source>
</evidence>
<sequence length="328" mass="34125">MSADNEEEDTDKRKKVDVKPSQVVGGALASVTAAFLGSQLGVAGTIVGAGLTSVVITVGGALYQRSLENAKEKAVLAAAKAAVKRPRRTAALPQQPGTTARPDTARSEATGAEETRVAAAPGEEPTRQLRPASGSRMHWPGGEQVVDADATRLVDQPTALVDAEGETRKIAWQGPADDDAEHPPVRRSRRVRWAMVGATSAMAFVLAMIVITGFEGVTGRPLSGGGSGTTIGQAFHPAPQQHRKAPVSTPTTSERPRPTRESEPTRSVEPTQPSSVAPTSETPRPTAPPEQPTGTFAPQPSEQPQPATSAPRPSDVVPESGTFGPAGR</sequence>
<feature type="compositionally biased region" description="Polar residues" evidence="1">
    <location>
        <begin position="292"/>
        <end position="308"/>
    </location>
</feature>
<reference evidence="4" key="1">
    <citation type="journal article" date="2019" name="Int. J. Syst. Evol. Microbiol.">
        <title>The Global Catalogue of Microorganisms (GCM) 10K type strain sequencing project: providing services to taxonomists for standard genome sequencing and annotation.</title>
        <authorList>
            <consortium name="The Broad Institute Genomics Platform"/>
            <consortium name="The Broad Institute Genome Sequencing Center for Infectious Disease"/>
            <person name="Wu L."/>
            <person name="Ma J."/>
        </authorList>
    </citation>
    <scope>NUCLEOTIDE SEQUENCE [LARGE SCALE GENOMIC DNA]</scope>
    <source>
        <strain evidence="4">CCUG 56401</strain>
    </source>
</reference>
<evidence type="ECO:0000256" key="2">
    <source>
        <dbReference type="SAM" id="Phobius"/>
    </source>
</evidence>
<evidence type="ECO:0000256" key="1">
    <source>
        <dbReference type="SAM" id="MobiDB-lite"/>
    </source>
</evidence>
<keyword evidence="2" id="KW-0812">Transmembrane</keyword>
<accession>A0ABW3FK27</accession>
<comment type="caution">
    <text evidence="3">The sequence shown here is derived from an EMBL/GenBank/DDBJ whole genome shotgun (WGS) entry which is preliminary data.</text>
</comment>
<feature type="transmembrane region" description="Helical" evidence="2">
    <location>
        <begin position="193"/>
        <end position="214"/>
    </location>
</feature>
<feature type="region of interest" description="Disordered" evidence="1">
    <location>
        <begin position="224"/>
        <end position="328"/>
    </location>
</feature>
<dbReference type="EMBL" id="JBHTIW010000002">
    <property type="protein sequence ID" value="MFD0918834.1"/>
    <property type="molecule type" value="Genomic_DNA"/>
</dbReference>
<evidence type="ECO:0000313" key="4">
    <source>
        <dbReference type="Proteomes" id="UP001597018"/>
    </source>
</evidence>
<feature type="transmembrane region" description="Helical" evidence="2">
    <location>
        <begin position="40"/>
        <end position="63"/>
    </location>
</feature>
<feature type="compositionally biased region" description="Basic and acidic residues" evidence="1">
    <location>
        <begin position="254"/>
        <end position="266"/>
    </location>
</feature>
<keyword evidence="2" id="KW-1133">Transmembrane helix</keyword>